<sequence>MEFLTSIPCLHRDLAARNVLVTKDNLIRIADFGLARKSNKEYYRIQNSFDVPLPVRWMSPEAMQNLYFSEASDVWSYGILLYELFTLGGLPYPGMPDDKVPERVTNGERNPRPVYCHEELYHLMLESWKETPEERPKFTNCVEVLEDHLTRASPKMLSSLNSLLARERMVIDSYAEWR</sequence>
<dbReference type="SUPFAM" id="SSF56112">
    <property type="entry name" value="Protein kinase-like (PK-like)"/>
    <property type="match status" value="1"/>
</dbReference>
<dbReference type="SMART" id="SM00219">
    <property type="entry name" value="TyrKc"/>
    <property type="match status" value="1"/>
</dbReference>
<dbReference type="InterPro" id="IPR008266">
    <property type="entry name" value="Tyr_kinase_AS"/>
</dbReference>
<keyword evidence="13" id="KW-1185">Reference proteome</keyword>
<keyword evidence="8" id="KW-0829">Tyrosine-protein kinase</keyword>
<organism evidence="11 13">
    <name type="scientific">Mesorhabditis spiculigera</name>
    <dbReference type="NCBI Taxonomy" id="96644"/>
    <lineage>
        <taxon>Eukaryota</taxon>
        <taxon>Metazoa</taxon>
        <taxon>Ecdysozoa</taxon>
        <taxon>Nematoda</taxon>
        <taxon>Chromadorea</taxon>
        <taxon>Rhabditida</taxon>
        <taxon>Rhabditina</taxon>
        <taxon>Rhabditomorpha</taxon>
        <taxon>Rhabditoidea</taxon>
        <taxon>Rhabditidae</taxon>
        <taxon>Mesorhabditinae</taxon>
        <taxon>Mesorhabditis</taxon>
    </lineage>
</organism>
<dbReference type="InterPro" id="IPR000719">
    <property type="entry name" value="Prot_kinase_dom"/>
</dbReference>
<comment type="subcellular location">
    <subcellularLocation>
        <location evidence="1">Endomembrane system</location>
    </subcellularLocation>
</comment>
<keyword evidence="7" id="KW-0472">Membrane</keyword>
<dbReference type="GO" id="GO:0012505">
    <property type="term" value="C:endomembrane system"/>
    <property type="evidence" value="ECO:0007669"/>
    <property type="project" value="UniProtKB-SubCell"/>
</dbReference>
<feature type="domain" description="Protein kinase" evidence="10">
    <location>
        <begin position="1"/>
        <end position="149"/>
    </location>
</feature>
<evidence type="ECO:0000313" key="12">
    <source>
        <dbReference type="EMBL" id="CAJ0573012.1"/>
    </source>
</evidence>
<feature type="non-terminal residue" evidence="11">
    <location>
        <position position="178"/>
    </location>
</feature>
<keyword evidence="3" id="KW-0808">Transferase</keyword>
<evidence type="ECO:0000256" key="7">
    <source>
        <dbReference type="ARBA" id="ARBA00023136"/>
    </source>
</evidence>
<dbReference type="EMBL" id="CATQJA010002279">
    <property type="protein sequence ID" value="CAJ0570281.1"/>
    <property type="molecule type" value="Genomic_DNA"/>
</dbReference>
<comment type="catalytic activity">
    <reaction evidence="9">
        <text>L-tyrosyl-[protein] + ATP = O-phospho-L-tyrosyl-[protein] + ADP + H(+)</text>
        <dbReference type="Rhea" id="RHEA:10596"/>
        <dbReference type="Rhea" id="RHEA-COMP:10136"/>
        <dbReference type="Rhea" id="RHEA-COMP:20101"/>
        <dbReference type="ChEBI" id="CHEBI:15378"/>
        <dbReference type="ChEBI" id="CHEBI:30616"/>
        <dbReference type="ChEBI" id="CHEBI:46858"/>
        <dbReference type="ChEBI" id="CHEBI:61978"/>
        <dbReference type="ChEBI" id="CHEBI:456216"/>
        <dbReference type="EC" id="2.7.10.1"/>
    </reaction>
</comment>
<dbReference type="Proteomes" id="UP001177023">
    <property type="component" value="Unassembled WGS sequence"/>
</dbReference>
<dbReference type="Pfam" id="PF07714">
    <property type="entry name" value="PK_Tyr_Ser-Thr"/>
    <property type="match status" value="1"/>
</dbReference>
<evidence type="ECO:0000256" key="3">
    <source>
        <dbReference type="ARBA" id="ARBA00022679"/>
    </source>
</evidence>
<dbReference type="InterPro" id="IPR050122">
    <property type="entry name" value="RTK"/>
</dbReference>
<dbReference type="EC" id="2.7.10.1" evidence="2"/>
<dbReference type="GO" id="GO:0004714">
    <property type="term" value="F:transmembrane receptor protein tyrosine kinase activity"/>
    <property type="evidence" value="ECO:0007669"/>
    <property type="project" value="UniProtKB-EC"/>
</dbReference>
<dbReference type="PANTHER" id="PTHR24416">
    <property type="entry name" value="TYROSINE-PROTEIN KINASE RECEPTOR"/>
    <property type="match status" value="1"/>
</dbReference>
<evidence type="ECO:0000256" key="8">
    <source>
        <dbReference type="ARBA" id="ARBA00023137"/>
    </source>
</evidence>
<evidence type="ECO:0000313" key="13">
    <source>
        <dbReference type="Proteomes" id="UP001177023"/>
    </source>
</evidence>
<evidence type="ECO:0000256" key="9">
    <source>
        <dbReference type="ARBA" id="ARBA00051243"/>
    </source>
</evidence>
<dbReference type="InterPro" id="IPR011009">
    <property type="entry name" value="Kinase-like_dom_sf"/>
</dbReference>
<evidence type="ECO:0000256" key="2">
    <source>
        <dbReference type="ARBA" id="ARBA00011902"/>
    </source>
</evidence>
<dbReference type="GO" id="GO:0043235">
    <property type="term" value="C:receptor complex"/>
    <property type="evidence" value="ECO:0007669"/>
    <property type="project" value="TreeGrafter"/>
</dbReference>
<proteinExistence type="predicted"/>
<dbReference type="PANTHER" id="PTHR24416:SF602">
    <property type="entry name" value="PROTEIN VER-1-RELATED"/>
    <property type="match status" value="1"/>
</dbReference>
<dbReference type="InterPro" id="IPR001245">
    <property type="entry name" value="Ser-Thr/Tyr_kinase_cat_dom"/>
</dbReference>
<keyword evidence="4" id="KW-0547">Nucleotide-binding</keyword>
<dbReference type="GO" id="GO:0005524">
    <property type="term" value="F:ATP binding"/>
    <property type="evidence" value="ECO:0007669"/>
    <property type="project" value="UniProtKB-KW"/>
</dbReference>
<dbReference type="FunFam" id="1.10.510.10:FF:001512">
    <property type="entry name" value="Receptor tyrosine-protein kinase erbB-2"/>
    <property type="match status" value="1"/>
</dbReference>
<evidence type="ECO:0000313" key="11">
    <source>
        <dbReference type="EMBL" id="CAJ0570281.1"/>
    </source>
</evidence>
<dbReference type="Gene3D" id="1.10.510.10">
    <property type="entry name" value="Transferase(Phosphotransferase) domain 1"/>
    <property type="match status" value="1"/>
</dbReference>
<dbReference type="PROSITE" id="PS00109">
    <property type="entry name" value="PROTEIN_KINASE_TYR"/>
    <property type="match status" value="1"/>
</dbReference>
<keyword evidence="5" id="KW-0418">Kinase</keyword>
<dbReference type="PRINTS" id="PR00109">
    <property type="entry name" value="TYRKINASE"/>
</dbReference>
<evidence type="ECO:0000256" key="5">
    <source>
        <dbReference type="ARBA" id="ARBA00022777"/>
    </source>
</evidence>
<dbReference type="EMBL" id="CATQJA010002612">
    <property type="protein sequence ID" value="CAJ0573012.1"/>
    <property type="molecule type" value="Genomic_DNA"/>
</dbReference>
<reference evidence="11" key="1">
    <citation type="submission" date="2023-06" db="EMBL/GenBank/DDBJ databases">
        <authorList>
            <person name="Delattre M."/>
        </authorList>
    </citation>
    <scope>NUCLEOTIDE SEQUENCE</scope>
    <source>
        <strain evidence="11">AF72</strain>
    </source>
</reference>
<protein>
    <recommendedName>
        <fullName evidence="2">receptor protein-tyrosine kinase</fullName>
        <ecNumber evidence="2">2.7.10.1</ecNumber>
    </recommendedName>
</protein>
<keyword evidence="6" id="KW-0067">ATP-binding</keyword>
<evidence type="ECO:0000256" key="6">
    <source>
        <dbReference type="ARBA" id="ARBA00022840"/>
    </source>
</evidence>
<dbReference type="GO" id="GO:0048680">
    <property type="term" value="P:positive regulation of axon regeneration"/>
    <property type="evidence" value="ECO:0007669"/>
    <property type="project" value="UniProtKB-ARBA"/>
</dbReference>
<dbReference type="PROSITE" id="PS50011">
    <property type="entry name" value="PROTEIN_KINASE_DOM"/>
    <property type="match status" value="1"/>
</dbReference>
<evidence type="ECO:0000256" key="1">
    <source>
        <dbReference type="ARBA" id="ARBA00004308"/>
    </source>
</evidence>
<comment type="caution">
    <text evidence="11">The sequence shown here is derived from an EMBL/GenBank/DDBJ whole genome shotgun (WGS) entry which is preliminary data.</text>
</comment>
<dbReference type="AlphaFoldDB" id="A0AA36FWE5"/>
<dbReference type="GO" id="GO:0007169">
    <property type="term" value="P:cell surface receptor protein tyrosine kinase signaling pathway"/>
    <property type="evidence" value="ECO:0007669"/>
    <property type="project" value="TreeGrafter"/>
</dbReference>
<evidence type="ECO:0000259" key="10">
    <source>
        <dbReference type="PROSITE" id="PS50011"/>
    </source>
</evidence>
<dbReference type="InterPro" id="IPR020635">
    <property type="entry name" value="Tyr_kinase_cat_dom"/>
</dbReference>
<gene>
    <name evidence="12" type="ORF">MSPICULIGERA_LOCUS11382</name>
    <name evidence="11" type="ORF">MSPICULIGERA_LOCUS8725</name>
</gene>
<dbReference type="GO" id="GO:0061564">
    <property type="term" value="P:axon development"/>
    <property type="evidence" value="ECO:0007669"/>
    <property type="project" value="UniProtKB-ARBA"/>
</dbReference>
<evidence type="ECO:0000256" key="4">
    <source>
        <dbReference type="ARBA" id="ARBA00022741"/>
    </source>
</evidence>
<accession>A0AA36FWE5</accession>
<dbReference type="GO" id="GO:0005886">
    <property type="term" value="C:plasma membrane"/>
    <property type="evidence" value="ECO:0007669"/>
    <property type="project" value="TreeGrafter"/>
</dbReference>
<name>A0AA36FWE5_9BILA</name>